<sequence>MKTRRKVTSIRIDFSPFANIALLLIAFFVWQKIQEQQNVMGVRDIQGCRKGIEPDRSKSALKILLLDGERIQLYHYPSISVTQKSPVLIKKHSSQLRALLLPYRKAASTSGELTIVIAPKAASTLGTFAYVLNELKIAGNLPYLIAY</sequence>
<protein>
    <submittedName>
        <fullName evidence="2">Biopolymer transporter ExbD</fullName>
    </submittedName>
</protein>
<keyword evidence="1" id="KW-0812">Transmembrane</keyword>
<proteinExistence type="predicted"/>
<dbReference type="Proteomes" id="UP001202180">
    <property type="component" value="Unassembled WGS sequence"/>
</dbReference>
<comment type="caution">
    <text evidence="2">The sequence shown here is derived from an EMBL/GenBank/DDBJ whole genome shotgun (WGS) entry which is preliminary data.</text>
</comment>
<evidence type="ECO:0000313" key="2">
    <source>
        <dbReference type="EMBL" id="MCK8492717.1"/>
    </source>
</evidence>
<keyword evidence="3" id="KW-1185">Reference proteome</keyword>
<dbReference type="RefSeq" id="WP_248477313.1">
    <property type="nucleotide sequence ID" value="NZ_JALPRF010000002.1"/>
</dbReference>
<feature type="transmembrane region" description="Helical" evidence="1">
    <location>
        <begin position="12"/>
        <end position="30"/>
    </location>
</feature>
<accession>A0ABT0HKP3</accession>
<keyword evidence="1" id="KW-0472">Membrane</keyword>
<keyword evidence="1" id="KW-1133">Transmembrane helix</keyword>
<evidence type="ECO:0000256" key="1">
    <source>
        <dbReference type="SAM" id="Phobius"/>
    </source>
</evidence>
<gene>
    <name evidence="2" type="ORF">M0L20_12690</name>
</gene>
<dbReference type="EMBL" id="JALPRF010000002">
    <property type="protein sequence ID" value="MCK8492717.1"/>
    <property type="molecule type" value="Genomic_DNA"/>
</dbReference>
<evidence type="ECO:0000313" key="3">
    <source>
        <dbReference type="Proteomes" id="UP001202180"/>
    </source>
</evidence>
<organism evidence="2 3">
    <name type="scientific">Spirosoma liriopis</name>
    <dbReference type="NCBI Taxonomy" id="2937440"/>
    <lineage>
        <taxon>Bacteria</taxon>
        <taxon>Pseudomonadati</taxon>
        <taxon>Bacteroidota</taxon>
        <taxon>Cytophagia</taxon>
        <taxon>Cytophagales</taxon>
        <taxon>Cytophagaceae</taxon>
        <taxon>Spirosoma</taxon>
    </lineage>
</organism>
<reference evidence="2 3" key="1">
    <citation type="submission" date="2022-04" db="EMBL/GenBank/DDBJ databases">
        <title>Spirosoma sp. strain RP8 genome sequencing and assembly.</title>
        <authorList>
            <person name="Jung Y."/>
        </authorList>
    </citation>
    <scope>NUCLEOTIDE SEQUENCE [LARGE SCALE GENOMIC DNA]</scope>
    <source>
        <strain evidence="2 3">RP8</strain>
    </source>
</reference>
<name>A0ABT0HKP3_9BACT</name>